<keyword evidence="2" id="KW-0805">Transcription regulation</keyword>
<comment type="caution">
    <text evidence="7">The sequence shown here is derived from an EMBL/GenBank/DDBJ whole genome shotgun (WGS) entry which is preliminary data.</text>
</comment>
<dbReference type="Gene3D" id="1.10.357.10">
    <property type="entry name" value="Tetracycline Repressor, domain 2"/>
    <property type="match status" value="1"/>
</dbReference>
<reference evidence="7 8" key="1">
    <citation type="submission" date="2020-08" db="EMBL/GenBank/DDBJ databases">
        <title>The Agave Microbiome: Exploring the role of microbial communities in plant adaptations to desert environments.</title>
        <authorList>
            <person name="Partida-Martinez L.P."/>
        </authorList>
    </citation>
    <scope>NUCLEOTIDE SEQUENCE [LARGE SCALE GENOMIC DNA]</scope>
    <source>
        <strain evidence="7 8">AT2.18</strain>
    </source>
</reference>
<dbReference type="SUPFAM" id="SSF46689">
    <property type="entry name" value="Homeodomain-like"/>
    <property type="match status" value="1"/>
</dbReference>
<evidence type="ECO:0000313" key="7">
    <source>
        <dbReference type="EMBL" id="MBB2991773.1"/>
    </source>
</evidence>
<sequence>MTTTDATSPRSRAKSDRRSQLVAAAERLFAEHGYLAVRLEDIGAAAGVSGPAIYRHFPNKEALLVELLVGISTRLLAGATAVVADAPHATSALEALIDFHLDFAFDESDLIRIQDRDLGNLPAAAKRQVRRKQRQYVELWVDVLRRCDERRTESDARLMAHGTFGLLNSTAHSVKPGTTKTAEAGSRTVLREMTVAALTSAARRD</sequence>
<keyword evidence="8" id="KW-1185">Reference proteome</keyword>
<dbReference type="Pfam" id="PF00440">
    <property type="entry name" value="TetR_N"/>
    <property type="match status" value="1"/>
</dbReference>
<dbReference type="PROSITE" id="PS50977">
    <property type="entry name" value="HTH_TETR_2"/>
    <property type="match status" value="1"/>
</dbReference>
<evidence type="ECO:0000256" key="3">
    <source>
        <dbReference type="ARBA" id="ARBA00023125"/>
    </source>
</evidence>
<feature type="DNA-binding region" description="H-T-H motif" evidence="5">
    <location>
        <begin position="38"/>
        <end position="57"/>
    </location>
</feature>
<protein>
    <submittedName>
        <fullName evidence="7">AcrR family transcriptional regulator</fullName>
    </submittedName>
</protein>
<feature type="domain" description="HTH tetR-type" evidence="6">
    <location>
        <begin position="15"/>
        <end position="75"/>
    </location>
</feature>
<accession>A0A839Q8F2</accession>
<dbReference type="GO" id="GO:0000976">
    <property type="term" value="F:transcription cis-regulatory region binding"/>
    <property type="evidence" value="ECO:0007669"/>
    <property type="project" value="TreeGrafter"/>
</dbReference>
<dbReference type="InterPro" id="IPR009057">
    <property type="entry name" value="Homeodomain-like_sf"/>
</dbReference>
<dbReference type="InterPro" id="IPR050109">
    <property type="entry name" value="HTH-type_TetR-like_transc_reg"/>
</dbReference>
<dbReference type="Gene3D" id="1.10.10.60">
    <property type="entry name" value="Homeodomain-like"/>
    <property type="match status" value="1"/>
</dbReference>
<dbReference type="PRINTS" id="PR00455">
    <property type="entry name" value="HTHTETR"/>
</dbReference>
<dbReference type="GO" id="GO:0003700">
    <property type="term" value="F:DNA-binding transcription factor activity"/>
    <property type="evidence" value="ECO:0007669"/>
    <property type="project" value="TreeGrafter"/>
</dbReference>
<evidence type="ECO:0000256" key="4">
    <source>
        <dbReference type="ARBA" id="ARBA00023163"/>
    </source>
</evidence>
<dbReference type="InterPro" id="IPR041490">
    <property type="entry name" value="KstR2_TetR_C"/>
</dbReference>
<dbReference type="PANTHER" id="PTHR30055:SF237">
    <property type="entry name" value="TRANSCRIPTIONAL REPRESSOR MCE3R"/>
    <property type="match status" value="1"/>
</dbReference>
<dbReference type="Proteomes" id="UP000550501">
    <property type="component" value="Unassembled WGS sequence"/>
</dbReference>
<dbReference type="FunFam" id="1.10.10.60:FF:000141">
    <property type="entry name" value="TetR family transcriptional regulator"/>
    <property type="match status" value="1"/>
</dbReference>
<dbReference type="InterPro" id="IPR001647">
    <property type="entry name" value="HTH_TetR"/>
</dbReference>
<dbReference type="Pfam" id="PF17932">
    <property type="entry name" value="TetR_C_24"/>
    <property type="match status" value="1"/>
</dbReference>
<gene>
    <name evidence="7" type="ORF">FHR72_003263</name>
</gene>
<dbReference type="InterPro" id="IPR036271">
    <property type="entry name" value="Tet_transcr_reg_TetR-rel_C_sf"/>
</dbReference>
<dbReference type="PANTHER" id="PTHR30055">
    <property type="entry name" value="HTH-TYPE TRANSCRIPTIONAL REGULATOR RUTR"/>
    <property type="match status" value="1"/>
</dbReference>
<dbReference type="EMBL" id="JACHVU010000007">
    <property type="protein sequence ID" value="MBB2991773.1"/>
    <property type="molecule type" value="Genomic_DNA"/>
</dbReference>
<evidence type="ECO:0000256" key="1">
    <source>
        <dbReference type="ARBA" id="ARBA00011738"/>
    </source>
</evidence>
<keyword evidence="4" id="KW-0804">Transcription</keyword>
<evidence type="ECO:0000256" key="5">
    <source>
        <dbReference type="PROSITE-ProRule" id="PRU00335"/>
    </source>
</evidence>
<name>A0A839Q8F2_MYCIR</name>
<evidence type="ECO:0000313" key="8">
    <source>
        <dbReference type="Proteomes" id="UP000550501"/>
    </source>
</evidence>
<keyword evidence="3 5" id="KW-0238">DNA-binding</keyword>
<evidence type="ECO:0000256" key="2">
    <source>
        <dbReference type="ARBA" id="ARBA00023015"/>
    </source>
</evidence>
<dbReference type="AlphaFoldDB" id="A0A839Q8F2"/>
<proteinExistence type="predicted"/>
<comment type="subunit">
    <text evidence="1">Homodimer.</text>
</comment>
<evidence type="ECO:0000259" key="6">
    <source>
        <dbReference type="PROSITE" id="PS50977"/>
    </source>
</evidence>
<dbReference type="GO" id="GO:0045892">
    <property type="term" value="P:negative regulation of DNA-templated transcription"/>
    <property type="evidence" value="ECO:0007669"/>
    <property type="project" value="UniProtKB-ARBA"/>
</dbReference>
<dbReference type="RefSeq" id="WP_183469810.1">
    <property type="nucleotide sequence ID" value="NZ_JACHVU010000007.1"/>
</dbReference>
<organism evidence="7 8">
    <name type="scientific">Mycolicibacterium iranicum</name>
    <name type="common">Mycobacterium iranicum</name>
    <dbReference type="NCBI Taxonomy" id="912594"/>
    <lineage>
        <taxon>Bacteria</taxon>
        <taxon>Bacillati</taxon>
        <taxon>Actinomycetota</taxon>
        <taxon>Actinomycetes</taxon>
        <taxon>Mycobacteriales</taxon>
        <taxon>Mycobacteriaceae</taxon>
        <taxon>Mycolicibacterium</taxon>
    </lineage>
</organism>
<dbReference type="SUPFAM" id="SSF48498">
    <property type="entry name" value="Tetracyclin repressor-like, C-terminal domain"/>
    <property type="match status" value="1"/>
</dbReference>